<dbReference type="Proteomes" id="UP000198846">
    <property type="component" value="Unassembled WGS sequence"/>
</dbReference>
<protein>
    <submittedName>
        <fullName evidence="1">Uncharacterized protein</fullName>
    </submittedName>
</protein>
<sequence length="98" mass="11464">MKLENIFLPVLMLAATALLIKSLWPKGLTVEKQRQSLINRFSEFESVFKKMSNPEIVFSYGWIAIKEHKNKNVINAFLSRDNNRNTLTSIQEKYKIFT</sequence>
<name>A0A1H3YQ17_BIZPA</name>
<accession>A0A1H3YQ17</accession>
<keyword evidence="2" id="KW-1185">Reference proteome</keyword>
<gene>
    <name evidence="1" type="ORF">SAMN04487990_10718</name>
</gene>
<evidence type="ECO:0000313" key="2">
    <source>
        <dbReference type="Proteomes" id="UP000198846"/>
    </source>
</evidence>
<reference evidence="1 2" key="1">
    <citation type="submission" date="2016-10" db="EMBL/GenBank/DDBJ databases">
        <authorList>
            <person name="de Groot N.N."/>
        </authorList>
    </citation>
    <scope>NUCLEOTIDE SEQUENCE [LARGE SCALE GENOMIC DNA]</scope>
    <source>
        <strain evidence="1 2">DSM 23842</strain>
    </source>
</reference>
<proteinExistence type="predicted"/>
<dbReference type="STRING" id="283786.SAMN04487990_10718"/>
<organism evidence="1 2">
    <name type="scientific">Bizionia paragorgiae</name>
    <dbReference type="NCBI Taxonomy" id="283786"/>
    <lineage>
        <taxon>Bacteria</taxon>
        <taxon>Pseudomonadati</taxon>
        <taxon>Bacteroidota</taxon>
        <taxon>Flavobacteriia</taxon>
        <taxon>Flavobacteriales</taxon>
        <taxon>Flavobacteriaceae</taxon>
        <taxon>Bizionia</taxon>
    </lineage>
</organism>
<dbReference type="EMBL" id="FNQK01000007">
    <property type="protein sequence ID" value="SEA13122.1"/>
    <property type="molecule type" value="Genomic_DNA"/>
</dbReference>
<dbReference type="RefSeq" id="WP_092133341.1">
    <property type="nucleotide sequence ID" value="NZ_FNQK01000007.1"/>
</dbReference>
<dbReference type="AlphaFoldDB" id="A0A1H3YQ17"/>
<evidence type="ECO:0000313" key="1">
    <source>
        <dbReference type="EMBL" id="SEA13122.1"/>
    </source>
</evidence>